<name>A0ABN1ST09_9ACTN</name>
<keyword evidence="2" id="KW-1185">Reference proteome</keyword>
<comment type="caution">
    <text evidence="1">The sequence shown here is derived from an EMBL/GenBank/DDBJ whole genome shotgun (WGS) entry which is preliminary data.</text>
</comment>
<dbReference type="Proteomes" id="UP001501072">
    <property type="component" value="Unassembled WGS sequence"/>
</dbReference>
<sequence length="118" mass="13535">MESSQGVWKFHYDEDGFLIAENNAFGEDVCRAVSDFVDDVRSLRFADELVEEWEEIKRNYPQDPTGVAFNATQAELVDGGKVIIESLYGQFSAVELSEKEFSRVIREFRDFLRVQAGK</sequence>
<evidence type="ECO:0000313" key="1">
    <source>
        <dbReference type="EMBL" id="GAA1004472.1"/>
    </source>
</evidence>
<protein>
    <submittedName>
        <fullName evidence="1">Uncharacterized protein</fullName>
    </submittedName>
</protein>
<gene>
    <name evidence="1" type="ORF">GCM10009564_06600</name>
</gene>
<reference evidence="1 2" key="1">
    <citation type="journal article" date="2019" name="Int. J. Syst. Evol. Microbiol.">
        <title>The Global Catalogue of Microorganisms (GCM) 10K type strain sequencing project: providing services to taxonomists for standard genome sequencing and annotation.</title>
        <authorList>
            <consortium name="The Broad Institute Genomics Platform"/>
            <consortium name="The Broad Institute Genome Sequencing Center for Infectious Disease"/>
            <person name="Wu L."/>
            <person name="Ma J."/>
        </authorList>
    </citation>
    <scope>NUCLEOTIDE SEQUENCE [LARGE SCALE GENOMIC DNA]</scope>
    <source>
        <strain evidence="1 2">JCM 11269</strain>
    </source>
</reference>
<proteinExistence type="predicted"/>
<accession>A0ABN1ST09</accession>
<dbReference type="RefSeq" id="WP_301476943.1">
    <property type="nucleotide sequence ID" value="NZ_BAAAHU010000003.1"/>
</dbReference>
<organism evidence="1 2">
    <name type="scientific">Streptomyces thermogriseus</name>
    <dbReference type="NCBI Taxonomy" id="75292"/>
    <lineage>
        <taxon>Bacteria</taxon>
        <taxon>Bacillati</taxon>
        <taxon>Actinomycetota</taxon>
        <taxon>Actinomycetes</taxon>
        <taxon>Kitasatosporales</taxon>
        <taxon>Streptomycetaceae</taxon>
        <taxon>Streptomyces</taxon>
    </lineage>
</organism>
<dbReference type="EMBL" id="BAAAHU010000003">
    <property type="protein sequence ID" value="GAA1004472.1"/>
    <property type="molecule type" value="Genomic_DNA"/>
</dbReference>
<evidence type="ECO:0000313" key="2">
    <source>
        <dbReference type="Proteomes" id="UP001501072"/>
    </source>
</evidence>